<protein>
    <submittedName>
        <fullName evidence="1">Uncharacterized protein</fullName>
    </submittedName>
</protein>
<keyword evidence="2" id="KW-1185">Reference proteome</keyword>
<reference evidence="1 2" key="2">
    <citation type="journal article" date="2019" name="G3 (Bethesda)">
        <title>Hybrid Assembly of the Genome of the Entomopathogenic Nematode Steinernema carpocapsae Identifies the X-Chromosome.</title>
        <authorList>
            <person name="Serra L."/>
            <person name="Macchietto M."/>
            <person name="Macias-Munoz A."/>
            <person name="McGill C.J."/>
            <person name="Rodriguez I.M."/>
            <person name="Rodriguez B."/>
            <person name="Murad R."/>
            <person name="Mortazavi A."/>
        </authorList>
    </citation>
    <scope>NUCLEOTIDE SEQUENCE [LARGE SCALE GENOMIC DNA]</scope>
    <source>
        <strain evidence="1 2">ALL</strain>
    </source>
</reference>
<dbReference type="AlphaFoldDB" id="A0A4U5P1C6"/>
<evidence type="ECO:0000313" key="2">
    <source>
        <dbReference type="Proteomes" id="UP000298663"/>
    </source>
</evidence>
<dbReference type="EMBL" id="AZBU02000003">
    <property type="protein sequence ID" value="TKR89600.1"/>
    <property type="molecule type" value="Genomic_DNA"/>
</dbReference>
<sequence>MPRPARFLCSENANNTRGMNGKLYQDVRARDEVLNLFTFLFFWNTVRSLVWYGHVEVTTIWKFEWPHIYVSGIEM</sequence>
<organism evidence="1 2">
    <name type="scientific">Steinernema carpocapsae</name>
    <name type="common">Entomopathogenic nematode</name>
    <dbReference type="NCBI Taxonomy" id="34508"/>
    <lineage>
        <taxon>Eukaryota</taxon>
        <taxon>Metazoa</taxon>
        <taxon>Ecdysozoa</taxon>
        <taxon>Nematoda</taxon>
        <taxon>Chromadorea</taxon>
        <taxon>Rhabditida</taxon>
        <taxon>Tylenchina</taxon>
        <taxon>Panagrolaimomorpha</taxon>
        <taxon>Strongyloidoidea</taxon>
        <taxon>Steinernematidae</taxon>
        <taxon>Steinernema</taxon>
    </lineage>
</organism>
<dbReference type="Proteomes" id="UP000298663">
    <property type="component" value="Unassembled WGS sequence"/>
</dbReference>
<proteinExistence type="predicted"/>
<name>A0A4U5P1C6_STECR</name>
<reference evidence="1 2" key="1">
    <citation type="journal article" date="2015" name="Genome Biol.">
        <title>Comparative genomics of Steinernema reveals deeply conserved gene regulatory networks.</title>
        <authorList>
            <person name="Dillman A.R."/>
            <person name="Macchietto M."/>
            <person name="Porter C.F."/>
            <person name="Rogers A."/>
            <person name="Williams B."/>
            <person name="Antoshechkin I."/>
            <person name="Lee M.M."/>
            <person name="Goodwin Z."/>
            <person name="Lu X."/>
            <person name="Lewis E.E."/>
            <person name="Goodrich-Blair H."/>
            <person name="Stock S.P."/>
            <person name="Adams B.J."/>
            <person name="Sternberg P.W."/>
            <person name="Mortazavi A."/>
        </authorList>
    </citation>
    <scope>NUCLEOTIDE SEQUENCE [LARGE SCALE GENOMIC DNA]</scope>
    <source>
        <strain evidence="1 2">ALL</strain>
    </source>
</reference>
<accession>A0A4U5P1C6</accession>
<evidence type="ECO:0000313" key="1">
    <source>
        <dbReference type="EMBL" id="TKR89600.1"/>
    </source>
</evidence>
<gene>
    <name evidence="1" type="ORF">L596_013677</name>
</gene>
<comment type="caution">
    <text evidence="1">The sequence shown here is derived from an EMBL/GenBank/DDBJ whole genome shotgun (WGS) entry which is preliminary data.</text>
</comment>